<dbReference type="PROSITE" id="PS50011">
    <property type="entry name" value="PROTEIN_KINASE_DOM"/>
    <property type="match status" value="1"/>
</dbReference>
<dbReference type="InterPro" id="IPR000719">
    <property type="entry name" value="Prot_kinase_dom"/>
</dbReference>
<accession>A0A553HTH8</accession>
<dbReference type="SUPFAM" id="SSF56112">
    <property type="entry name" value="Protein kinase-like (PK-like)"/>
    <property type="match status" value="1"/>
</dbReference>
<gene>
    <name evidence="2" type="ORF">FHL15_007858</name>
</gene>
<evidence type="ECO:0000259" key="1">
    <source>
        <dbReference type="PROSITE" id="PS50011"/>
    </source>
</evidence>
<reference evidence="3" key="1">
    <citation type="submission" date="2019-06" db="EMBL/GenBank/DDBJ databases">
        <title>Draft genome sequence of the griseofulvin-producing fungus Xylaria cubensis strain G536.</title>
        <authorList>
            <person name="Mead M.E."/>
            <person name="Raja H.A."/>
            <person name="Steenwyk J.L."/>
            <person name="Knowles S.L."/>
            <person name="Oberlies N.H."/>
            <person name="Rokas A."/>
        </authorList>
    </citation>
    <scope>NUCLEOTIDE SEQUENCE [LARGE SCALE GENOMIC DNA]</scope>
    <source>
        <strain evidence="3">G536</strain>
    </source>
</reference>
<evidence type="ECO:0000313" key="3">
    <source>
        <dbReference type="Proteomes" id="UP000319160"/>
    </source>
</evidence>
<name>A0A553HTH8_9PEZI</name>
<dbReference type="PANTHER" id="PTHR37542:SF3">
    <property type="entry name" value="PRION-INHIBITION AND PROPAGATION HELO DOMAIN-CONTAINING PROTEIN"/>
    <property type="match status" value="1"/>
</dbReference>
<dbReference type="PANTHER" id="PTHR37542">
    <property type="entry name" value="HELO DOMAIN-CONTAINING PROTEIN-RELATED"/>
    <property type="match status" value="1"/>
</dbReference>
<feature type="domain" description="Protein kinase" evidence="1">
    <location>
        <begin position="164"/>
        <end position="510"/>
    </location>
</feature>
<dbReference type="GO" id="GO:0005524">
    <property type="term" value="F:ATP binding"/>
    <property type="evidence" value="ECO:0007669"/>
    <property type="project" value="InterPro"/>
</dbReference>
<dbReference type="GO" id="GO:0004672">
    <property type="term" value="F:protein kinase activity"/>
    <property type="evidence" value="ECO:0007669"/>
    <property type="project" value="InterPro"/>
</dbReference>
<dbReference type="Gene3D" id="1.10.510.10">
    <property type="entry name" value="Transferase(Phosphotransferase) domain 1"/>
    <property type="match status" value="1"/>
</dbReference>
<organism evidence="2 3">
    <name type="scientific">Xylaria flabelliformis</name>
    <dbReference type="NCBI Taxonomy" id="2512241"/>
    <lineage>
        <taxon>Eukaryota</taxon>
        <taxon>Fungi</taxon>
        <taxon>Dikarya</taxon>
        <taxon>Ascomycota</taxon>
        <taxon>Pezizomycotina</taxon>
        <taxon>Sordariomycetes</taxon>
        <taxon>Xylariomycetidae</taxon>
        <taxon>Xylariales</taxon>
        <taxon>Xylariaceae</taxon>
        <taxon>Xylaria</taxon>
    </lineage>
</organism>
<dbReference type="AlphaFoldDB" id="A0A553HTH8"/>
<proteinExistence type="predicted"/>
<keyword evidence="3" id="KW-1185">Reference proteome</keyword>
<evidence type="ECO:0000313" key="2">
    <source>
        <dbReference type="EMBL" id="TRX91253.1"/>
    </source>
</evidence>
<sequence length="520" mass="59319">MASGFEIAGLIGTIDATINITSRISTFISDFRHADEDADNLGAKLRLHKLALEQLNAGIQKHFEETLPNAEERDFLVDLQPRLKSLNESLQDQLSRMMKPKRPLISKAAWAASRKASMLSIASEVASWTNALHLIASAIQFSKPPSSPGSSDSLVQFTRLVDLFRHGDSIQHSEFAERSMEWKKEDIEIIEDQKATGNRRDHLVEVCDDQFLASARLNRTTDVIVEWVRWASVSQSGYPSQWIASEDKRLQTISSCLSWIDPQQTMLLKCLGYFRDEENLRFGLIYQIPENMSLFRGQEDQPLITTLESLLIDKTFPVCSLDQRVGFARNIATAILYIHAIGWVHKDICPRNIVILKDNRSNQPSQPVPYLVGSRSSRQVFWYSDFRSTESWYYNIYRHPSRHRSDSNARYVMGFDAYSLGVILMELALYSSPDYCPFVIMEDTFKGKSGDELRSELMKLLDGFGSVGNNASQGVQAIMGRKYHEVVMYCLDRRDTEKEESIAFVKNVWIKLNDLELALF</sequence>
<comment type="caution">
    <text evidence="2">The sequence shown here is derived from an EMBL/GenBank/DDBJ whole genome shotgun (WGS) entry which is preliminary data.</text>
</comment>
<dbReference type="OrthoDB" id="1911848at2759"/>
<dbReference type="Proteomes" id="UP000319160">
    <property type="component" value="Unassembled WGS sequence"/>
</dbReference>
<protein>
    <recommendedName>
        <fullName evidence="1">Protein kinase domain-containing protein</fullName>
    </recommendedName>
</protein>
<dbReference type="InterPro" id="IPR011009">
    <property type="entry name" value="Kinase-like_dom_sf"/>
</dbReference>
<dbReference type="EMBL" id="VFLP01000047">
    <property type="protein sequence ID" value="TRX91253.1"/>
    <property type="molecule type" value="Genomic_DNA"/>
</dbReference>